<keyword evidence="1" id="KW-0175">Coiled coil</keyword>
<proteinExistence type="predicted"/>
<keyword evidence="4" id="KW-1185">Reference proteome</keyword>
<dbReference type="PANTHER" id="PTHR33096:SF1">
    <property type="entry name" value="CXC1-LIKE CYSTEINE CLUSTER ASSOCIATED WITH KDZ TRANSPOSASES DOMAIN-CONTAINING PROTEIN"/>
    <property type="match status" value="1"/>
</dbReference>
<dbReference type="PANTHER" id="PTHR33096">
    <property type="entry name" value="CXC2 DOMAIN-CONTAINING PROTEIN"/>
    <property type="match status" value="1"/>
</dbReference>
<evidence type="ECO:0000313" key="4">
    <source>
        <dbReference type="Proteomes" id="UP001222325"/>
    </source>
</evidence>
<evidence type="ECO:0000313" key="3">
    <source>
        <dbReference type="EMBL" id="KAJ7071763.1"/>
    </source>
</evidence>
<dbReference type="Pfam" id="PF18758">
    <property type="entry name" value="KDZ"/>
    <property type="match status" value="1"/>
</dbReference>
<dbReference type="AlphaFoldDB" id="A0AAD6TS85"/>
<dbReference type="Proteomes" id="UP001222325">
    <property type="component" value="Unassembled WGS sequence"/>
</dbReference>
<feature type="coiled-coil region" evidence="1">
    <location>
        <begin position="693"/>
        <end position="720"/>
    </location>
</feature>
<feature type="region of interest" description="Disordered" evidence="2">
    <location>
        <begin position="159"/>
        <end position="178"/>
    </location>
</feature>
<accession>A0AAD6TS85</accession>
<dbReference type="InterPro" id="IPR040521">
    <property type="entry name" value="KDZ"/>
</dbReference>
<sequence length="915" mass="104350">MANLLIILPDTTDVGVKLKPAGGIAAALVLEGLMPCAPWSPAVAFKMRVLEMYRVTHVRCPQLAVQSFVKSLCDMHGVAYRPYLCQQFSIAYDLYLDIRRKTDERVMKVLGRDSTWRLKHTCPACMYKLEGEDELIFNMLTTMDGNNSLKRVLRREKRTMADDEADEPTLANSSERVDGRDAGDGYFISREKVETWAKTRLAQLLPMEAEDSTEDNPCAERWKNMIHDVTSRMWGIFDETGIFLALCRHGFVLVIADMIRSGELAKYPLAVVDELLQAFGMKLGAGYDVGCHFQATVNNSELGARARAQKLRCLVGSFHGHAHNRLCQLGFLATYVEGMGLEDLEGCERFFSRSNGLARSCRYASRFHRQQEIATYAKHFDSVETYANLSKFLCSNYRQALTILKSEATLKTWMRQEGIESFEEFKGWLEEEKTYLLGLKNTAGTNQETLEMEYVQKLINLSLSQYVMPSLIPHDLSHIRAKYKVLSAEARQARGDDGTYAPGVGKAEIARRHGKDKLDRDFQAVEDLEVQLDVLERWTAASPQWQSTVAQIKKRKFQLALGALELLIVERIFELTKTNQSQTGSSFVGYKMRKHIAKALQARSKAVRRAIDNYNAAARALDPPMPVLGWEQVVEYAFLADFDILRDTNAEIQARPWTRPAYRLAMDRYFRILRAREEIKRLNVEIPRVVTWIADENRVLRKAERALRQTEGKSDKEIETDIGMAVQLELYRERRGRFDDSHMRRFWALAKAPGFTGSVKPGVSVEQLAVRRALLEARAALARMENEMDIDEEVVVDGARSAWQRDEVDGWEDVDNPTEDSAEPHGQVSDDEGEGDEAKEQEVSGLMYHISMLAVDGGGRWEEGRDVTHYIFAYLPWFLCISIFFLKFPFWDGHARPEALDYIMCFMKIPVSHFD</sequence>
<feature type="compositionally biased region" description="Acidic residues" evidence="2">
    <location>
        <begin position="809"/>
        <end position="821"/>
    </location>
</feature>
<name>A0AAD6TS85_9AGAR</name>
<evidence type="ECO:0008006" key="5">
    <source>
        <dbReference type="Google" id="ProtNLM"/>
    </source>
</evidence>
<feature type="region of interest" description="Disordered" evidence="2">
    <location>
        <begin position="807"/>
        <end position="840"/>
    </location>
</feature>
<gene>
    <name evidence="3" type="ORF">B0H15DRAFT_793326</name>
</gene>
<evidence type="ECO:0000256" key="2">
    <source>
        <dbReference type="SAM" id="MobiDB-lite"/>
    </source>
</evidence>
<protein>
    <recommendedName>
        <fullName evidence="5">CxC1-like cysteine cluster associated with KDZ transposases domain-containing protein</fullName>
    </recommendedName>
</protein>
<comment type="caution">
    <text evidence="3">The sequence shown here is derived from an EMBL/GenBank/DDBJ whole genome shotgun (WGS) entry which is preliminary data.</text>
</comment>
<evidence type="ECO:0000256" key="1">
    <source>
        <dbReference type="SAM" id="Coils"/>
    </source>
</evidence>
<dbReference type="EMBL" id="JARJCN010000125">
    <property type="protein sequence ID" value="KAJ7071763.1"/>
    <property type="molecule type" value="Genomic_DNA"/>
</dbReference>
<reference evidence="3" key="1">
    <citation type="submission" date="2023-03" db="EMBL/GenBank/DDBJ databases">
        <title>Massive genome expansion in bonnet fungi (Mycena s.s.) driven by repeated elements and novel gene families across ecological guilds.</title>
        <authorList>
            <consortium name="Lawrence Berkeley National Laboratory"/>
            <person name="Harder C.B."/>
            <person name="Miyauchi S."/>
            <person name="Viragh M."/>
            <person name="Kuo A."/>
            <person name="Thoen E."/>
            <person name="Andreopoulos B."/>
            <person name="Lu D."/>
            <person name="Skrede I."/>
            <person name="Drula E."/>
            <person name="Henrissat B."/>
            <person name="Morin E."/>
            <person name="Kohler A."/>
            <person name="Barry K."/>
            <person name="LaButti K."/>
            <person name="Morin E."/>
            <person name="Salamov A."/>
            <person name="Lipzen A."/>
            <person name="Mereny Z."/>
            <person name="Hegedus B."/>
            <person name="Baldrian P."/>
            <person name="Stursova M."/>
            <person name="Weitz H."/>
            <person name="Taylor A."/>
            <person name="Grigoriev I.V."/>
            <person name="Nagy L.G."/>
            <person name="Martin F."/>
            <person name="Kauserud H."/>
        </authorList>
    </citation>
    <scope>NUCLEOTIDE SEQUENCE</scope>
    <source>
        <strain evidence="3">CBHHK173m</strain>
    </source>
</reference>
<organism evidence="3 4">
    <name type="scientific">Mycena belliarum</name>
    <dbReference type="NCBI Taxonomy" id="1033014"/>
    <lineage>
        <taxon>Eukaryota</taxon>
        <taxon>Fungi</taxon>
        <taxon>Dikarya</taxon>
        <taxon>Basidiomycota</taxon>
        <taxon>Agaricomycotina</taxon>
        <taxon>Agaricomycetes</taxon>
        <taxon>Agaricomycetidae</taxon>
        <taxon>Agaricales</taxon>
        <taxon>Marasmiineae</taxon>
        <taxon>Mycenaceae</taxon>
        <taxon>Mycena</taxon>
    </lineage>
</organism>